<keyword evidence="1" id="KW-0479">Metal-binding</keyword>
<reference evidence="5" key="1">
    <citation type="submission" date="2023-08" db="EMBL/GenBank/DDBJ databases">
        <title>Draft sequence of the Babesia gibsoni genome.</title>
        <authorList>
            <person name="Yamagishi J.Y."/>
            <person name="Xuan X.X."/>
        </authorList>
    </citation>
    <scope>NUCLEOTIDE SEQUENCE</scope>
    <source>
        <strain evidence="5">Azabu</strain>
    </source>
</reference>
<evidence type="ECO:0000256" key="1">
    <source>
        <dbReference type="ARBA" id="ARBA00022723"/>
    </source>
</evidence>
<keyword evidence="2" id="KW-0862">Zinc</keyword>
<evidence type="ECO:0000313" key="5">
    <source>
        <dbReference type="EMBL" id="KAK1442725.1"/>
    </source>
</evidence>
<dbReference type="Proteomes" id="UP001230268">
    <property type="component" value="Unassembled WGS sequence"/>
</dbReference>
<dbReference type="Pfam" id="PF00643">
    <property type="entry name" value="zf-B_box"/>
    <property type="match status" value="1"/>
</dbReference>
<dbReference type="InterPro" id="IPR049808">
    <property type="entry name" value="CONSTANS-like_Bbox1"/>
</dbReference>
<dbReference type="CDD" id="cd19821">
    <property type="entry name" value="Bbox1_BBX-like"/>
    <property type="match status" value="1"/>
</dbReference>
<organism evidence="5 6">
    <name type="scientific">Babesia gibsoni</name>
    <dbReference type="NCBI Taxonomy" id="33632"/>
    <lineage>
        <taxon>Eukaryota</taxon>
        <taxon>Sar</taxon>
        <taxon>Alveolata</taxon>
        <taxon>Apicomplexa</taxon>
        <taxon>Aconoidasida</taxon>
        <taxon>Piroplasmida</taxon>
        <taxon>Babesiidae</taxon>
        <taxon>Babesia</taxon>
    </lineage>
</organism>
<dbReference type="GO" id="GO:0008270">
    <property type="term" value="F:zinc ion binding"/>
    <property type="evidence" value="ECO:0007669"/>
    <property type="project" value="UniProtKB-KW"/>
</dbReference>
<dbReference type="AlphaFoldDB" id="A0AAD8P8R1"/>
<feature type="domain" description="B box-type" evidence="4">
    <location>
        <begin position="303"/>
        <end position="352"/>
    </location>
</feature>
<accession>A0AAD8P8R1</accession>
<dbReference type="SUPFAM" id="SSF56399">
    <property type="entry name" value="ADP-ribosylation"/>
    <property type="match status" value="1"/>
</dbReference>
<dbReference type="SUPFAM" id="SSF57845">
    <property type="entry name" value="B-box zinc-binding domain"/>
    <property type="match status" value="1"/>
</dbReference>
<dbReference type="PROSITE" id="PS50119">
    <property type="entry name" value="ZF_BBOX"/>
    <property type="match status" value="2"/>
</dbReference>
<name>A0AAD8P8R1_BABGI</name>
<dbReference type="Gene3D" id="3.90.228.10">
    <property type="match status" value="1"/>
</dbReference>
<comment type="caution">
    <text evidence="5">The sequence shown here is derived from an EMBL/GenBank/DDBJ whole genome shotgun (WGS) entry which is preliminary data.</text>
</comment>
<dbReference type="SMART" id="SM00336">
    <property type="entry name" value="BBOX"/>
    <property type="match status" value="2"/>
</dbReference>
<protein>
    <recommendedName>
        <fullName evidence="4">B box-type domain-containing protein</fullName>
    </recommendedName>
</protein>
<keyword evidence="6" id="KW-1185">Reference proteome</keyword>
<dbReference type="EMBL" id="JAVEPI010000003">
    <property type="protein sequence ID" value="KAK1442725.1"/>
    <property type="molecule type" value="Genomic_DNA"/>
</dbReference>
<feature type="domain" description="B box-type" evidence="4">
    <location>
        <begin position="255"/>
        <end position="298"/>
    </location>
</feature>
<dbReference type="PANTHER" id="PTHR31717">
    <property type="entry name" value="ZINC FINGER PROTEIN CONSTANS-LIKE 10"/>
    <property type="match status" value="1"/>
</dbReference>
<evidence type="ECO:0000256" key="3">
    <source>
        <dbReference type="PROSITE-ProRule" id="PRU00024"/>
    </source>
</evidence>
<evidence type="ECO:0000259" key="4">
    <source>
        <dbReference type="PROSITE" id="PS50119"/>
    </source>
</evidence>
<dbReference type="PANTHER" id="PTHR31717:SF45">
    <property type="entry name" value="ZINC FINGER PROTEIN CONSTANS-LIKE 14-RELATED"/>
    <property type="match status" value="1"/>
</dbReference>
<sequence>MENPVVRDSDEWNTIDFALHLRCRSSRVNLLQAWNITKPETVSLFKRHSQNGAVVEAFIDSATLDRSNSVQDVCTRGFNVGSNGFKISVGNIELPSLPLTRATVKDDVAAEPSSGALDNSGKVLPARNATAVNAIYGERRVYEYFICDVAFGKSITAKDHIEAQRMRMSMPVEYDSIYLEDSEKEGFKDVTVMSTPNDAAGALDHLQEDSFTEGVLPQVSFKKVYIVYGSSQILPRYLIQFECDAAAEETFALPLCDNCQNHAATIYCPSDSAKICKKCDEQLHSHNKVVSRHVRVPLNQMPKPAARCRVHPSKLYNMYCVLCHVPICQLCTSHHIHGQSSYDGRAACFIPISNAYDAAIHEMQQQPNRIISKRREYLNMVLDQVIRLKEDVETNCRHVQASCYESMEDTLKELRGSIDKSLEVLMIEQTENKRQLTEMDWLEHFGDYIRNTLMPADYLRSWLRHCQLRKQMEDDSFKKPLKEVFPDMSLQGELSIMHEQSSEEMHA</sequence>
<keyword evidence="3" id="KW-0863">Zinc-finger</keyword>
<dbReference type="CDD" id="cd19756">
    <property type="entry name" value="Bbox2"/>
    <property type="match status" value="1"/>
</dbReference>
<evidence type="ECO:0000256" key="2">
    <source>
        <dbReference type="ARBA" id="ARBA00022833"/>
    </source>
</evidence>
<evidence type="ECO:0000313" key="6">
    <source>
        <dbReference type="Proteomes" id="UP001230268"/>
    </source>
</evidence>
<dbReference type="Gene3D" id="3.30.160.60">
    <property type="entry name" value="Classic Zinc Finger"/>
    <property type="match status" value="1"/>
</dbReference>
<gene>
    <name evidence="5" type="ORF">BgAZ_302430</name>
</gene>
<proteinExistence type="predicted"/>
<dbReference type="InterPro" id="IPR000315">
    <property type="entry name" value="Znf_B-box"/>
</dbReference>